<reference evidence="1" key="1">
    <citation type="submission" date="2023-03" db="EMBL/GenBank/DDBJ databases">
        <title>Chromosome-level genomes of two armyworms, Mythimna separata and Mythimna loreyi, provide insights into the biosynthesis and reception of sex pheromones.</title>
        <authorList>
            <person name="Zhao H."/>
        </authorList>
    </citation>
    <scope>NUCLEOTIDE SEQUENCE</scope>
    <source>
        <strain evidence="1">BeijingLab</strain>
    </source>
</reference>
<sequence length="327" mass="37507">MSLVKRTPPKTTQTKSESDITTAVLQSDYVNKNRNKRPREDNSPQSESKSTPPQSTIQDKLAAWKKEQDNNMAKFMAEQTSIMSKLASDIGEIKAQNVQIQTSNAEFRKTNEEMIKSMVFMNKKFEDMKKEVEDLRKERQEQHLYIQSLEQKITDLQRMSRGSGIELRNIPMESSENTDSLIKTVCNISKLVGLRLAEPDFRDIHRLPGNSTNSNNPRPVLVEFTKVKTKQALLSAIRSYNKEKGKEDKLNTKLLGMPGERKPVYIEEQLSATTKKLFYQAREYAKQNSFKYCWTSNGNIFLRKAEGDKQQLINSEKCLQAPGSKNL</sequence>
<keyword evidence="2" id="KW-1185">Reference proteome</keyword>
<accession>A0ACC2QB02</accession>
<comment type="caution">
    <text evidence="1">The sequence shown here is derived from an EMBL/GenBank/DDBJ whole genome shotgun (WGS) entry which is preliminary data.</text>
</comment>
<dbReference type="EMBL" id="CM056797">
    <property type="protein sequence ID" value="KAJ8712769.1"/>
    <property type="molecule type" value="Genomic_DNA"/>
</dbReference>
<dbReference type="Proteomes" id="UP001231649">
    <property type="component" value="Chromosome 21"/>
</dbReference>
<gene>
    <name evidence="1" type="ORF">PYW08_008073</name>
</gene>
<name>A0ACC2QB02_9NEOP</name>
<protein>
    <submittedName>
        <fullName evidence="1">Uncharacterized protein</fullName>
    </submittedName>
</protein>
<evidence type="ECO:0000313" key="1">
    <source>
        <dbReference type="EMBL" id="KAJ8712769.1"/>
    </source>
</evidence>
<organism evidence="1 2">
    <name type="scientific">Mythimna loreyi</name>
    <dbReference type="NCBI Taxonomy" id="667449"/>
    <lineage>
        <taxon>Eukaryota</taxon>
        <taxon>Metazoa</taxon>
        <taxon>Ecdysozoa</taxon>
        <taxon>Arthropoda</taxon>
        <taxon>Hexapoda</taxon>
        <taxon>Insecta</taxon>
        <taxon>Pterygota</taxon>
        <taxon>Neoptera</taxon>
        <taxon>Endopterygota</taxon>
        <taxon>Lepidoptera</taxon>
        <taxon>Glossata</taxon>
        <taxon>Ditrysia</taxon>
        <taxon>Noctuoidea</taxon>
        <taxon>Noctuidae</taxon>
        <taxon>Noctuinae</taxon>
        <taxon>Hadenini</taxon>
        <taxon>Mythimna</taxon>
    </lineage>
</organism>
<evidence type="ECO:0000313" key="2">
    <source>
        <dbReference type="Proteomes" id="UP001231649"/>
    </source>
</evidence>
<proteinExistence type="predicted"/>